<sequence>MSILAGSAERFAYDRDAQAVGIVHLGIGAFHRAHQAWYTDLALDRGDCDWAITGVSLRSGDVADQMNPQNGLFTVTERDGAGERNRVIGSIRNVLVAPRQREDVFAALAAPGTRIVSLTVTEKGYARKADGRLDFDLAAGGFYPLVAEALERRRNAGQPGLTLMSCDNLAANGLQLQQLMTEYLAQERPELLQWFEDACTCPSTMVDRIVPATTADDRAALAARIGVSDEAAVFTEPFTQWVVEDRFAAGRPRWDVVGAQMVADVAPYESAKLRLLNGAHSALAYLGLRRGHTFVHEAIGDPAIRPLVEELMRREAAPTVAAAPGQDLSGYADSLLLRFANSALNHRLAQIAMDGSQKIPQRWLETLAAASVEGRRCPAILTALGAWLSHVRGDNGPVDDPLAGTLARLWSEAGMSGIVGAVFGRSGVLASEWTPDAYDCGEIERSIAAKSLTHPGSLSPHLTSLNQASDK</sequence>
<organism evidence="4 5">
    <name type="scientific">Novosphingobium chloroacetimidivorans</name>
    <dbReference type="NCBI Taxonomy" id="1428314"/>
    <lineage>
        <taxon>Bacteria</taxon>
        <taxon>Pseudomonadati</taxon>
        <taxon>Pseudomonadota</taxon>
        <taxon>Alphaproteobacteria</taxon>
        <taxon>Sphingomonadales</taxon>
        <taxon>Sphingomonadaceae</taxon>
        <taxon>Novosphingobium</taxon>
    </lineage>
</organism>
<dbReference type="Pfam" id="PF01232">
    <property type="entry name" value="Mannitol_dh"/>
    <property type="match status" value="1"/>
</dbReference>
<dbReference type="InterPro" id="IPR013118">
    <property type="entry name" value="Mannitol_DH_C"/>
</dbReference>
<proteinExistence type="predicted"/>
<dbReference type="GO" id="GO:0008866">
    <property type="term" value="F:fructuronate reductase activity"/>
    <property type="evidence" value="ECO:0007669"/>
    <property type="project" value="UniProtKB-EC"/>
</dbReference>
<dbReference type="Gene3D" id="1.10.1040.10">
    <property type="entry name" value="N-(1-d-carboxylethyl)-l-norvaline Dehydrogenase, domain 2"/>
    <property type="match status" value="1"/>
</dbReference>
<protein>
    <submittedName>
        <fullName evidence="4">Fructuronate reductase</fullName>
        <ecNumber evidence="4">1.1.1.57</ecNumber>
    </submittedName>
</protein>
<reference evidence="4 5" key="1">
    <citation type="submission" date="2020-08" db="EMBL/GenBank/DDBJ databases">
        <title>Functional genomics of gut bacteria from endangered species of beetles.</title>
        <authorList>
            <person name="Carlos-Shanley C."/>
        </authorList>
    </citation>
    <scope>NUCLEOTIDE SEQUENCE [LARGE SCALE GENOMIC DNA]</scope>
    <source>
        <strain evidence="4 5">S00245</strain>
    </source>
</reference>
<dbReference type="Pfam" id="PF08125">
    <property type="entry name" value="Mannitol_dh_C"/>
    <property type="match status" value="1"/>
</dbReference>
<dbReference type="EMBL" id="JACHLR010000008">
    <property type="protein sequence ID" value="MBB4858890.1"/>
    <property type="molecule type" value="Genomic_DNA"/>
</dbReference>
<dbReference type="PANTHER" id="PTHR43362:SF1">
    <property type="entry name" value="MANNITOL DEHYDROGENASE 2-RELATED"/>
    <property type="match status" value="1"/>
</dbReference>
<name>A0A7W7NX72_9SPHN</name>
<dbReference type="InterPro" id="IPR036291">
    <property type="entry name" value="NAD(P)-bd_dom_sf"/>
</dbReference>
<dbReference type="SUPFAM" id="SSF51735">
    <property type="entry name" value="NAD(P)-binding Rossmann-fold domains"/>
    <property type="match status" value="1"/>
</dbReference>
<evidence type="ECO:0000259" key="2">
    <source>
        <dbReference type="Pfam" id="PF01232"/>
    </source>
</evidence>
<comment type="caution">
    <text evidence="4">The sequence shown here is derived from an EMBL/GenBank/DDBJ whole genome shotgun (WGS) entry which is preliminary data.</text>
</comment>
<dbReference type="InterPro" id="IPR050988">
    <property type="entry name" value="Mannitol_DH/Oxidoreductase"/>
</dbReference>
<dbReference type="PANTHER" id="PTHR43362">
    <property type="entry name" value="MANNITOL DEHYDROGENASE DSF1-RELATED"/>
    <property type="match status" value="1"/>
</dbReference>
<dbReference type="SUPFAM" id="SSF48179">
    <property type="entry name" value="6-phosphogluconate dehydrogenase C-terminal domain-like"/>
    <property type="match status" value="1"/>
</dbReference>
<gene>
    <name evidence="4" type="ORF">HNO88_002216</name>
</gene>
<feature type="domain" description="Mannitol dehydrogenase N-terminal" evidence="2">
    <location>
        <begin position="21"/>
        <end position="255"/>
    </location>
</feature>
<dbReference type="InterPro" id="IPR008927">
    <property type="entry name" value="6-PGluconate_DH-like_C_sf"/>
</dbReference>
<accession>A0A7W7NX72</accession>
<evidence type="ECO:0000313" key="5">
    <source>
        <dbReference type="Proteomes" id="UP000555448"/>
    </source>
</evidence>
<dbReference type="RefSeq" id="WP_221419956.1">
    <property type="nucleotide sequence ID" value="NZ_JACHLR010000008.1"/>
</dbReference>
<feature type="domain" description="Mannitol dehydrogenase C-terminal" evidence="3">
    <location>
        <begin position="264"/>
        <end position="395"/>
    </location>
</feature>
<evidence type="ECO:0000259" key="3">
    <source>
        <dbReference type="Pfam" id="PF08125"/>
    </source>
</evidence>
<keyword evidence="1 4" id="KW-0560">Oxidoreductase</keyword>
<dbReference type="EC" id="1.1.1.57" evidence="4"/>
<dbReference type="Proteomes" id="UP000555448">
    <property type="component" value="Unassembled WGS sequence"/>
</dbReference>
<dbReference type="InterPro" id="IPR000669">
    <property type="entry name" value="Mannitol_DH"/>
</dbReference>
<keyword evidence="5" id="KW-1185">Reference proteome</keyword>
<dbReference type="AlphaFoldDB" id="A0A7W7NX72"/>
<dbReference type="Gene3D" id="3.40.50.720">
    <property type="entry name" value="NAD(P)-binding Rossmann-like Domain"/>
    <property type="match status" value="1"/>
</dbReference>
<evidence type="ECO:0000256" key="1">
    <source>
        <dbReference type="ARBA" id="ARBA00023002"/>
    </source>
</evidence>
<dbReference type="InterPro" id="IPR013328">
    <property type="entry name" value="6PGD_dom2"/>
</dbReference>
<dbReference type="PRINTS" id="PR00084">
    <property type="entry name" value="MTLDHDRGNASE"/>
</dbReference>
<evidence type="ECO:0000313" key="4">
    <source>
        <dbReference type="EMBL" id="MBB4858890.1"/>
    </source>
</evidence>
<dbReference type="InterPro" id="IPR013131">
    <property type="entry name" value="Mannitol_DH_N"/>
</dbReference>